<reference evidence="5 6" key="1">
    <citation type="journal article" date="2014" name="Int. J. Syst. Evol. Microbiol.">
        <title>Complete genome sequence of Corynebacterium casei LMG S-19264T (=DSM 44701T), isolated from a smear-ripened cheese.</title>
        <authorList>
            <consortium name="US DOE Joint Genome Institute (JGI-PGF)"/>
            <person name="Walter F."/>
            <person name="Albersmeier A."/>
            <person name="Kalinowski J."/>
            <person name="Ruckert C."/>
        </authorList>
    </citation>
    <scope>NUCLEOTIDE SEQUENCE [LARGE SCALE GENOMIC DNA]</scope>
    <source>
        <strain evidence="5 6">NBRC 112289</strain>
    </source>
</reference>
<dbReference type="PANTHER" id="PTHR30231:SF4">
    <property type="entry name" value="PROTEIN NEN2"/>
    <property type="match status" value="1"/>
</dbReference>
<dbReference type="SUPFAM" id="SSF53098">
    <property type="entry name" value="Ribonuclease H-like"/>
    <property type="match status" value="1"/>
</dbReference>
<feature type="domain" description="Exonuclease" evidence="4">
    <location>
        <begin position="3"/>
        <end position="168"/>
    </location>
</feature>
<keyword evidence="1" id="KW-0540">Nuclease</keyword>
<evidence type="ECO:0000256" key="2">
    <source>
        <dbReference type="ARBA" id="ARBA00022801"/>
    </source>
</evidence>
<dbReference type="SUPFAM" id="SSF52113">
    <property type="entry name" value="BRCT domain"/>
    <property type="match status" value="1"/>
</dbReference>
<sequence>MTGFATIDFETTGLFPTKHDRAIEVAVVHSDPDGRITGRWETLINPGRDLGAQRIHAIRAADVLRAPTFADIAAELVDLLSGRVVVAHNASFDQRFLLAELDRIAYWAPQFDPLCTMRLARDILPGAGRSLADCCAAFDIDLTGAHRASVDAFATAQLLEAYIASTSDWSGWACALAEAQPWTPHDAPRLAWFSRDDVSSDEPADFLERITVKLPEHAGPAEHQDYLALLDRCLIDRHLSISEADALVAAAESLGISRDTAARLHDDYFAALTAIAWADAVLTDAEIADLTAVAALLRIPDARLALALVAPDVEAPVAVAAFALEPGDQIVLTGEMTRPRVEIEAELIARGFVPKSAITKKTKLLVAADPDSLSGKARKAREYGVAVVGESWLAGLH</sequence>
<gene>
    <name evidence="5" type="ORF">GCM10025874_06350</name>
</gene>
<keyword evidence="3" id="KW-0269">Exonuclease</keyword>
<evidence type="ECO:0000259" key="4">
    <source>
        <dbReference type="SMART" id="SM00479"/>
    </source>
</evidence>
<evidence type="ECO:0000256" key="1">
    <source>
        <dbReference type="ARBA" id="ARBA00022722"/>
    </source>
</evidence>
<keyword evidence="6" id="KW-1185">Reference proteome</keyword>
<dbReference type="InterPro" id="IPR013520">
    <property type="entry name" value="Ribonucl_H"/>
</dbReference>
<dbReference type="Gene3D" id="3.30.420.10">
    <property type="entry name" value="Ribonuclease H-like superfamily/Ribonuclease H"/>
    <property type="match status" value="1"/>
</dbReference>
<dbReference type="CDD" id="cd06127">
    <property type="entry name" value="DEDDh"/>
    <property type="match status" value="1"/>
</dbReference>
<dbReference type="Gene3D" id="3.40.50.10190">
    <property type="entry name" value="BRCT domain"/>
    <property type="match status" value="1"/>
</dbReference>
<proteinExistence type="predicted"/>
<evidence type="ECO:0000313" key="5">
    <source>
        <dbReference type="EMBL" id="GMA27382.1"/>
    </source>
</evidence>
<evidence type="ECO:0000256" key="3">
    <source>
        <dbReference type="ARBA" id="ARBA00022839"/>
    </source>
</evidence>
<dbReference type="RefSeq" id="WP_284229935.1">
    <property type="nucleotide sequence ID" value="NZ_BSUL01000001.1"/>
</dbReference>
<name>A0AA37URL8_9MICO</name>
<dbReference type="PANTHER" id="PTHR30231">
    <property type="entry name" value="DNA POLYMERASE III SUBUNIT EPSILON"/>
    <property type="match status" value="1"/>
</dbReference>
<keyword evidence="2" id="KW-0378">Hydrolase</keyword>
<dbReference type="Proteomes" id="UP001157160">
    <property type="component" value="Unassembled WGS sequence"/>
</dbReference>
<dbReference type="InterPro" id="IPR036397">
    <property type="entry name" value="RNaseH_sf"/>
</dbReference>
<comment type="caution">
    <text evidence="5">The sequence shown here is derived from an EMBL/GenBank/DDBJ whole genome shotgun (WGS) entry which is preliminary data.</text>
</comment>
<accession>A0AA37URL8</accession>
<dbReference type="EMBL" id="BSUL01000001">
    <property type="protein sequence ID" value="GMA27382.1"/>
    <property type="molecule type" value="Genomic_DNA"/>
</dbReference>
<protein>
    <recommendedName>
        <fullName evidence="4">Exonuclease domain-containing protein</fullName>
    </recommendedName>
</protein>
<dbReference type="SMART" id="SM00479">
    <property type="entry name" value="EXOIII"/>
    <property type="match status" value="1"/>
</dbReference>
<dbReference type="InterPro" id="IPR036420">
    <property type="entry name" value="BRCT_dom_sf"/>
</dbReference>
<dbReference type="InterPro" id="IPR012337">
    <property type="entry name" value="RNaseH-like_sf"/>
</dbReference>
<dbReference type="FunFam" id="3.30.420.10:FF:000045">
    <property type="entry name" value="3'-5' exonuclease DinG"/>
    <property type="match status" value="1"/>
</dbReference>
<dbReference type="Pfam" id="PF00929">
    <property type="entry name" value="RNase_T"/>
    <property type="match status" value="1"/>
</dbReference>
<organism evidence="5 6">
    <name type="scientific">Arenivirga flava</name>
    <dbReference type="NCBI Taxonomy" id="1930060"/>
    <lineage>
        <taxon>Bacteria</taxon>
        <taxon>Bacillati</taxon>
        <taxon>Actinomycetota</taxon>
        <taxon>Actinomycetes</taxon>
        <taxon>Micrococcales</taxon>
        <taxon>Microbacteriaceae</taxon>
        <taxon>Arenivirga</taxon>
    </lineage>
</organism>
<dbReference type="GO" id="GO:0008408">
    <property type="term" value="F:3'-5' exonuclease activity"/>
    <property type="evidence" value="ECO:0007669"/>
    <property type="project" value="TreeGrafter"/>
</dbReference>
<evidence type="ECO:0000313" key="6">
    <source>
        <dbReference type="Proteomes" id="UP001157160"/>
    </source>
</evidence>
<dbReference type="AlphaFoldDB" id="A0AA37URL8"/>
<dbReference type="GO" id="GO:0003676">
    <property type="term" value="F:nucleic acid binding"/>
    <property type="evidence" value="ECO:0007669"/>
    <property type="project" value="InterPro"/>
</dbReference>